<reference evidence="2" key="1">
    <citation type="submission" date="2019-11" db="EMBL/GenBank/DDBJ databases">
        <title>Characterization of Clostridium perfringens isolates from swine manure treated agricultural soils.</title>
        <authorList>
            <person name="Wushke S.T."/>
        </authorList>
    </citation>
    <scope>NUCLEOTIDE SEQUENCE</scope>
    <source>
        <strain evidence="2">X62</strain>
    </source>
</reference>
<proteinExistence type="predicted"/>
<comment type="caution">
    <text evidence="2">The sequence shown here is derived from an EMBL/GenBank/DDBJ whole genome shotgun (WGS) entry which is preliminary data.</text>
</comment>
<evidence type="ECO:0000313" key="2">
    <source>
        <dbReference type="EMBL" id="MDZ7542645.1"/>
    </source>
</evidence>
<evidence type="ECO:0000313" key="3">
    <source>
        <dbReference type="Proteomes" id="UP001288944"/>
    </source>
</evidence>
<accession>A0AAW9KN71</accession>
<feature type="non-terminal residue" evidence="2">
    <location>
        <position position="1"/>
    </location>
</feature>
<dbReference type="Proteomes" id="UP001288944">
    <property type="component" value="Unassembled WGS sequence"/>
</dbReference>
<dbReference type="EMBL" id="WNUR01000339">
    <property type="protein sequence ID" value="MDZ7542645.1"/>
    <property type="molecule type" value="Genomic_DNA"/>
</dbReference>
<feature type="domain" description="IrrE N-terminal-like" evidence="1">
    <location>
        <begin position="14"/>
        <end position="104"/>
    </location>
</feature>
<dbReference type="AlphaFoldDB" id="A0AAW9KN71"/>
<protein>
    <submittedName>
        <fullName evidence="2">ImmA/IrrE family metallo-endopeptidase</fullName>
    </submittedName>
</protein>
<gene>
    <name evidence="2" type="ORF">GNF83_15880</name>
</gene>
<dbReference type="Pfam" id="PF06114">
    <property type="entry name" value="Peptidase_M78"/>
    <property type="match status" value="1"/>
</dbReference>
<sequence>ANLITKDGYCKGIRIAINKKLVTNKEKKCILAEELGHYHKTVGNITDQSKINNRKQEIIARRWGYEKLISIDNLITCYKKGIPNKYEIAEFFDVTEEFLNESLSYYRDKYGAYYRIDKYIISFDPLWIIEKFEDF</sequence>
<organism evidence="2 3">
    <name type="scientific">Clostridium perfringens</name>
    <dbReference type="NCBI Taxonomy" id="1502"/>
    <lineage>
        <taxon>Bacteria</taxon>
        <taxon>Bacillati</taxon>
        <taxon>Bacillota</taxon>
        <taxon>Clostridia</taxon>
        <taxon>Eubacteriales</taxon>
        <taxon>Clostridiaceae</taxon>
        <taxon>Clostridium</taxon>
    </lineage>
</organism>
<evidence type="ECO:0000259" key="1">
    <source>
        <dbReference type="Pfam" id="PF06114"/>
    </source>
</evidence>
<dbReference type="InterPro" id="IPR010359">
    <property type="entry name" value="IrrE_HExxH"/>
</dbReference>
<name>A0AAW9KN71_CLOPF</name>